<gene>
    <name evidence="2" type="ORF">LSTR_LSTR010011</name>
</gene>
<reference evidence="2 3" key="1">
    <citation type="journal article" date="2017" name="Gigascience">
        <title>Genome sequence of the small brown planthopper, Laodelphax striatellus.</title>
        <authorList>
            <person name="Zhu J."/>
            <person name="Jiang F."/>
            <person name="Wang X."/>
            <person name="Yang P."/>
            <person name="Bao Y."/>
            <person name="Zhao W."/>
            <person name="Wang W."/>
            <person name="Lu H."/>
            <person name="Wang Q."/>
            <person name="Cui N."/>
            <person name="Li J."/>
            <person name="Chen X."/>
            <person name="Luo L."/>
            <person name="Yu J."/>
            <person name="Kang L."/>
            <person name="Cui F."/>
        </authorList>
    </citation>
    <scope>NUCLEOTIDE SEQUENCE [LARGE SCALE GENOMIC DNA]</scope>
    <source>
        <strain evidence="2">Lst14</strain>
    </source>
</reference>
<organism evidence="2 3">
    <name type="scientific">Laodelphax striatellus</name>
    <name type="common">Small brown planthopper</name>
    <name type="synonym">Delphax striatella</name>
    <dbReference type="NCBI Taxonomy" id="195883"/>
    <lineage>
        <taxon>Eukaryota</taxon>
        <taxon>Metazoa</taxon>
        <taxon>Ecdysozoa</taxon>
        <taxon>Arthropoda</taxon>
        <taxon>Hexapoda</taxon>
        <taxon>Insecta</taxon>
        <taxon>Pterygota</taxon>
        <taxon>Neoptera</taxon>
        <taxon>Paraneoptera</taxon>
        <taxon>Hemiptera</taxon>
        <taxon>Auchenorrhyncha</taxon>
        <taxon>Fulgoroidea</taxon>
        <taxon>Delphacidae</taxon>
        <taxon>Criomorphinae</taxon>
        <taxon>Laodelphax</taxon>
    </lineage>
</organism>
<evidence type="ECO:0000256" key="1">
    <source>
        <dbReference type="SAM" id="MobiDB-lite"/>
    </source>
</evidence>
<proteinExistence type="predicted"/>
<dbReference type="EMBL" id="QKKF02027694">
    <property type="protein sequence ID" value="RZF35690.1"/>
    <property type="molecule type" value="Genomic_DNA"/>
</dbReference>
<name>A0A482WRN4_LAOST</name>
<keyword evidence="3" id="KW-1185">Reference proteome</keyword>
<dbReference type="Proteomes" id="UP000291343">
    <property type="component" value="Unassembled WGS sequence"/>
</dbReference>
<comment type="caution">
    <text evidence="2">The sequence shown here is derived from an EMBL/GenBank/DDBJ whole genome shotgun (WGS) entry which is preliminary data.</text>
</comment>
<evidence type="ECO:0000313" key="2">
    <source>
        <dbReference type="EMBL" id="RZF35690.1"/>
    </source>
</evidence>
<dbReference type="AlphaFoldDB" id="A0A482WRN4"/>
<accession>A0A482WRN4</accession>
<evidence type="ECO:0000313" key="3">
    <source>
        <dbReference type="Proteomes" id="UP000291343"/>
    </source>
</evidence>
<sequence length="91" mass="10317">GREHTRDQFYPRAGKGELVANQSTDGRHQSSNHRRVFCSNMGAERASPNFAPLLTRTVSSCGTLILTHSTDYERTRDNLGLYQYSDHCEEN</sequence>
<feature type="region of interest" description="Disordered" evidence="1">
    <location>
        <begin position="1"/>
        <end position="33"/>
    </location>
</feature>
<feature type="non-terminal residue" evidence="2">
    <location>
        <position position="1"/>
    </location>
</feature>
<dbReference type="InParanoid" id="A0A482WRN4"/>
<feature type="non-terminal residue" evidence="2">
    <location>
        <position position="91"/>
    </location>
</feature>
<protein>
    <submittedName>
        <fullName evidence="2">Uncharacterized protein</fullName>
    </submittedName>
</protein>